<dbReference type="AlphaFoldDB" id="A0A1Y5U0J2"/>
<gene>
    <name evidence="1" type="ORF">ROA7023_04392</name>
</gene>
<name>A0A1Y5U0J2_9RHOB</name>
<evidence type="ECO:0008006" key="3">
    <source>
        <dbReference type="Google" id="ProtNLM"/>
    </source>
</evidence>
<evidence type="ECO:0000313" key="2">
    <source>
        <dbReference type="Proteomes" id="UP000193900"/>
    </source>
</evidence>
<dbReference type="InterPro" id="IPR021466">
    <property type="entry name" value="Put_rhamnosyl_transferase"/>
</dbReference>
<accession>A0A1Y5U0J2</accession>
<proteinExistence type="predicted"/>
<reference evidence="1 2" key="1">
    <citation type="submission" date="2017-03" db="EMBL/GenBank/DDBJ databases">
        <authorList>
            <person name="Afonso C.L."/>
            <person name="Miller P.J."/>
            <person name="Scott M.A."/>
            <person name="Spackman E."/>
            <person name="Goraichik I."/>
            <person name="Dimitrov K.M."/>
            <person name="Suarez D.L."/>
            <person name="Swayne D.E."/>
        </authorList>
    </citation>
    <scope>NUCLEOTIDE SEQUENCE [LARGE SCALE GENOMIC DNA]</scope>
    <source>
        <strain evidence="1 2">CECT 7023</strain>
    </source>
</reference>
<keyword evidence="2" id="KW-1185">Reference proteome</keyword>
<dbReference type="RefSeq" id="WP_085881078.1">
    <property type="nucleotide sequence ID" value="NZ_FWFZ01000053.1"/>
</dbReference>
<dbReference type="Pfam" id="PF11316">
    <property type="entry name" value="Rhamno_transf"/>
    <property type="match status" value="1"/>
</dbReference>
<protein>
    <recommendedName>
        <fullName evidence="3">Rhamnosyl transferase</fullName>
    </recommendedName>
</protein>
<evidence type="ECO:0000313" key="1">
    <source>
        <dbReference type="EMBL" id="SLN77408.1"/>
    </source>
</evidence>
<dbReference type="Proteomes" id="UP000193900">
    <property type="component" value="Unassembled WGS sequence"/>
</dbReference>
<sequence>MVQFLGLCRFSYPALQDFQTRHADLSARRAALYAPDRLDLRMMWFEHILLPGIRGQTDKDFKLLLLLGEDFPDPWRGRMAELIRDIPQIVPVFRAPLHHRGVCRDALMAARDPAADWVAEFRLDDDDAVAVDFIARAREDFEILRPMAEQTGSGALDYQRGVLVETGPEGVELLPLVARYWAAGLCLCYPSAHEQSLMDYPHHRVWWRMPTVTRPETAMFVRGSHATNDSPINRREGITLKIPPATLRGILDKRFGIDLPAFRAAWDDLRRLGRPAPPRGGLR</sequence>
<dbReference type="OrthoDB" id="9771846at2"/>
<dbReference type="EMBL" id="FWFZ01000053">
    <property type="protein sequence ID" value="SLN77408.1"/>
    <property type="molecule type" value="Genomic_DNA"/>
</dbReference>
<organism evidence="1 2">
    <name type="scientific">Roseisalinus antarcticus</name>
    <dbReference type="NCBI Taxonomy" id="254357"/>
    <lineage>
        <taxon>Bacteria</taxon>
        <taxon>Pseudomonadati</taxon>
        <taxon>Pseudomonadota</taxon>
        <taxon>Alphaproteobacteria</taxon>
        <taxon>Rhodobacterales</taxon>
        <taxon>Roseobacteraceae</taxon>
        <taxon>Roseisalinus</taxon>
    </lineage>
</organism>